<name>A0A2S9YMS3_9BACT</name>
<proteinExistence type="predicted"/>
<sequence>MYGSGKLTHELIEDRMLGEGMTEDELSTSTSIWAAESTPPPASGCWASTPPETYGVPRNGAE</sequence>
<evidence type="ECO:0000313" key="2">
    <source>
        <dbReference type="EMBL" id="PRQ06393.1"/>
    </source>
</evidence>
<evidence type="ECO:0000256" key="1">
    <source>
        <dbReference type="SAM" id="MobiDB-lite"/>
    </source>
</evidence>
<comment type="caution">
    <text evidence="2">The sequence shown here is derived from an EMBL/GenBank/DDBJ whole genome shotgun (WGS) entry which is preliminary data.</text>
</comment>
<accession>A0A2S9YMS3</accession>
<evidence type="ECO:0000313" key="3">
    <source>
        <dbReference type="Proteomes" id="UP000238823"/>
    </source>
</evidence>
<dbReference type="Proteomes" id="UP000238823">
    <property type="component" value="Unassembled WGS sequence"/>
</dbReference>
<feature type="region of interest" description="Disordered" evidence="1">
    <location>
        <begin position="34"/>
        <end position="62"/>
    </location>
</feature>
<reference evidence="2 3" key="1">
    <citation type="submission" date="2018-03" db="EMBL/GenBank/DDBJ databases">
        <title>Draft Genome Sequences of the Obligatory Marine Myxobacteria Enhygromyxa salina SWB007.</title>
        <authorList>
            <person name="Poehlein A."/>
            <person name="Moghaddam J.A."/>
            <person name="Harms H."/>
            <person name="Alanjari M."/>
            <person name="Koenig G.M."/>
            <person name="Daniel R."/>
            <person name="Schaeberle T.F."/>
        </authorList>
    </citation>
    <scope>NUCLEOTIDE SEQUENCE [LARGE SCALE GENOMIC DNA]</scope>
    <source>
        <strain evidence="2 3">SWB007</strain>
    </source>
</reference>
<organism evidence="2 3">
    <name type="scientific">Enhygromyxa salina</name>
    <dbReference type="NCBI Taxonomy" id="215803"/>
    <lineage>
        <taxon>Bacteria</taxon>
        <taxon>Pseudomonadati</taxon>
        <taxon>Myxococcota</taxon>
        <taxon>Polyangia</taxon>
        <taxon>Nannocystales</taxon>
        <taxon>Nannocystaceae</taxon>
        <taxon>Enhygromyxa</taxon>
    </lineage>
</organism>
<dbReference type="AlphaFoldDB" id="A0A2S9YMS3"/>
<protein>
    <submittedName>
        <fullName evidence="2">Uncharacterized protein</fullName>
    </submittedName>
</protein>
<dbReference type="EMBL" id="PVNL01000076">
    <property type="protein sequence ID" value="PRQ06393.1"/>
    <property type="molecule type" value="Genomic_DNA"/>
</dbReference>
<gene>
    <name evidence="2" type="ORF">ENSA7_39390</name>
</gene>